<accession>A0AAN6NVX3</accession>
<evidence type="ECO:0000313" key="2">
    <source>
        <dbReference type="Proteomes" id="UP001303222"/>
    </source>
</evidence>
<dbReference type="AlphaFoldDB" id="A0AAN6NVX3"/>
<evidence type="ECO:0000313" key="1">
    <source>
        <dbReference type="EMBL" id="KAK3952049.1"/>
    </source>
</evidence>
<keyword evidence="2" id="KW-1185">Reference proteome</keyword>
<sequence>MLRLHKKIRIQIWVPKYLRTQFLDRTVSLSYQSGLPDFLSLRLYTCLAAAMSFIPCMAPIGPALLTLSVLTTRLLLPRNSSNHRLIFSRRLGFFNNRLILRSNCFVPRNNRLVPLKNRLLLRRNCLVLIDHGLALFPKSLRLILPVIWTHYLRGGVSVDTQSRRSRLVLNGRGLFFQLQASLLSFSRHTPLDPFFLFLLRYSFFHYFLPPSSKAFGVRDEKASAVGFWFSLAAYGVSGLRLYRFRLSPCWKEICQRWMVHNS</sequence>
<dbReference type="Proteomes" id="UP001303222">
    <property type="component" value="Unassembled WGS sequence"/>
</dbReference>
<reference evidence="1" key="1">
    <citation type="journal article" date="2023" name="Mol. Phylogenet. Evol.">
        <title>Genome-scale phylogeny and comparative genomics of the fungal order Sordariales.</title>
        <authorList>
            <person name="Hensen N."/>
            <person name="Bonometti L."/>
            <person name="Westerberg I."/>
            <person name="Brannstrom I.O."/>
            <person name="Guillou S."/>
            <person name="Cros-Aarteil S."/>
            <person name="Calhoun S."/>
            <person name="Haridas S."/>
            <person name="Kuo A."/>
            <person name="Mondo S."/>
            <person name="Pangilinan J."/>
            <person name="Riley R."/>
            <person name="LaButti K."/>
            <person name="Andreopoulos B."/>
            <person name="Lipzen A."/>
            <person name="Chen C."/>
            <person name="Yan M."/>
            <person name="Daum C."/>
            <person name="Ng V."/>
            <person name="Clum A."/>
            <person name="Steindorff A."/>
            <person name="Ohm R.A."/>
            <person name="Martin F."/>
            <person name="Silar P."/>
            <person name="Natvig D.O."/>
            <person name="Lalanne C."/>
            <person name="Gautier V."/>
            <person name="Ament-Velasquez S.L."/>
            <person name="Kruys A."/>
            <person name="Hutchinson M.I."/>
            <person name="Powell A.J."/>
            <person name="Barry K."/>
            <person name="Miller A.N."/>
            <person name="Grigoriev I.V."/>
            <person name="Debuchy R."/>
            <person name="Gladieux P."/>
            <person name="Hiltunen Thoren M."/>
            <person name="Johannesson H."/>
        </authorList>
    </citation>
    <scope>NUCLEOTIDE SEQUENCE</scope>
    <source>
        <strain evidence="1">CBS 626.80</strain>
    </source>
</reference>
<name>A0AAN6NVX3_9PEZI</name>
<comment type="caution">
    <text evidence="1">The sequence shown here is derived from an EMBL/GenBank/DDBJ whole genome shotgun (WGS) entry which is preliminary data.</text>
</comment>
<dbReference type="EMBL" id="MU859132">
    <property type="protein sequence ID" value="KAK3952049.1"/>
    <property type="molecule type" value="Genomic_DNA"/>
</dbReference>
<organism evidence="1 2">
    <name type="scientific">Pseudoneurospora amorphoporcata</name>
    <dbReference type="NCBI Taxonomy" id="241081"/>
    <lineage>
        <taxon>Eukaryota</taxon>
        <taxon>Fungi</taxon>
        <taxon>Dikarya</taxon>
        <taxon>Ascomycota</taxon>
        <taxon>Pezizomycotina</taxon>
        <taxon>Sordariomycetes</taxon>
        <taxon>Sordariomycetidae</taxon>
        <taxon>Sordariales</taxon>
        <taxon>Sordariaceae</taxon>
        <taxon>Pseudoneurospora</taxon>
    </lineage>
</organism>
<gene>
    <name evidence="1" type="ORF">QBC32DRAFT_150767</name>
</gene>
<proteinExistence type="predicted"/>
<reference evidence="1" key="2">
    <citation type="submission" date="2023-06" db="EMBL/GenBank/DDBJ databases">
        <authorList>
            <consortium name="Lawrence Berkeley National Laboratory"/>
            <person name="Mondo S.J."/>
            <person name="Hensen N."/>
            <person name="Bonometti L."/>
            <person name="Westerberg I."/>
            <person name="Brannstrom I.O."/>
            <person name="Guillou S."/>
            <person name="Cros-Aarteil S."/>
            <person name="Calhoun S."/>
            <person name="Haridas S."/>
            <person name="Kuo A."/>
            <person name="Pangilinan J."/>
            <person name="Riley R."/>
            <person name="Labutti K."/>
            <person name="Andreopoulos B."/>
            <person name="Lipzen A."/>
            <person name="Chen C."/>
            <person name="Yanf M."/>
            <person name="Daum C."/>
            <person name="Ng V."/>
            <person name="Clum A."/>
            <person name="Steindorff A."/>
            <person name="Ohm R."/>
            <person name="Martin F."/>
            <person name="Silar P."/>
            <person name="Natvig D."/>
            <person name="Lalanne C."/>
            <person name="Gautier V."/>
            <person name="Ament-Velasquez S.L."/>
            <person name="Kruys A."/>
            <person name="Hutchinson M.I."/>
            <person name="Powell A.J."/>
            <person name="Barry K."/>
            <person name="Miller A.N."/>
            <person name="Grigoriev I.V."/>
            <person name="Debuchy R."/>
            <person name="Gladieux P."/>
            <person name="Thoren M.H."/>
            <person name="Johannesson H."/>
        </authorList>
    </citation>
    <scope>NUCLEOTIDE SEQUENCE</scope>
    <source>
        <strain evidence="1">CBS 626.80</strain>
    </source>
</reference>
<protein>
    <submittedName>
        <fullName evidence="1">Uncharacterized protein</fullName>
    </submittedName>
</protein>